<evidence type="ECO:0000256" key="4">
    <source>
        <dbReference type="ARBA" id="ARBA00024186"/>
    </source>
</evidence>
<feature type="compositionally biased region" description="Basic residues" evidence="7">
    <location>
        <begin position="572"/>
        <end position="584"/>
    </location>
</feature>
<dbReference type="GO" id="GO:0005882">
    <property type="term" value="C:intermediate filament"/>
    <property type="evidence" value="ECO:0007669"/>
    <property type="project" value="UniProtKB-KW"/>
</dbReference>
<reference evidence="10 11" key="1">
    <citation type="submission" date="2019-09" db="EMBL/GenBank/DDBJ databases">
        <title>Bird 10,000 Genomes (B10K) Project - Family phase.</title>
        <authorList>
            <person name="Zhang G."/>
        </authorList>
    </citation>
    <scope>NUCLEOTIDE SEQUENCE [LARGE SCALE GENOMIC DNA]</scope>
    <source>
        <strain evidence="10">B10K-DU-011-42</strain>
        <tissue evidence="10">Muscle</tissue>
    </source>
</reference>
<keyword evidence="2 6" id="KW-0175">Coiled coil</keyword>
<keyword evidence="3" id="KW-0449">Lipoprotein</keyword>
<evidence type="ECO:0000256" key="5">
    <source>
        <dbReference type="RuleBase" id="RU000685"/>
    </source>
</evidence>
<evidence type="ECO:0000313" key="11">
    <source>
        <dbReference type="Proteomes" id="UP000554720"/>
    </source>
</evidence>
<dbReference type="GO" id="GO:0006998">
    <property type="term" value="P:nuclear envelope organization"/>
    <property type="evidence" value="ECO:0007669"/>
    <property type="project" value="TreeGrafter"/>
</dbReference>
<dbReference type="PROSITE" id="PS00226">
    <property type="entry name" value="IF_ROD_1"/>
    <property type="match status" value="1"/>
</dbReference>
<feature type="compositionally biased region" description="Low complexity" evidence="7">
    <location>
        <begin position="395"/>
        <end position="405"/>
    </location>
</feature>
<keyword evidence="3" id="KW-0636">Prenylation</keyword>
<comment type="subcellular location">
    <subcellularLocation>
        <location evidence="4">Nucleus lamina</location>
    </subcellularLocation>
</comment>
<dbReference type="InterPro" id="IPR039008">
    <property type="entry name" value="IF_rod_dom"/>
</dbReference>
<feature type="non-terminal residue" evidence="10">
    <location>
        <position position="1"/>
    </location>
</feature>
<dbReference type="GO" id="GO:0031507">
    <property type="term" value="P:heterochromatin formation"/>
    <property type="evidence" value="ECO:0007669"/>
    <property type="project" value="TreeGrafter"/>
</dbReference>
<feature type="domain" description="IF rod" evidence="9">
    <location>
        <begin position="36"/>
        <end position="392"/>
    </location>
</feature>
<comment type="similarity">
    <text evidence="5">Belongs to the intermediate filament family.</text>
</comment>
<evidence type="ECO:0000259" key="9">
    <source>
        <dbReference type="PROSITE" id="PS51842"/>
    </source>
</evidence>
<evidence type="ECO:0000256" key="3">
    <source>
        <dbReference type="ARBA" id="ARBA00023289"/>
    </source>
</evidence>
<evidence type="ECO:0000256" key="7">
    <source>
        <dbReference type="SAM" id="MobiDB-lite"/>
    </source>
</evidence>
<proteinExistence type="inferred from homology"/>
<dbReference type="InterPro" id="IPR001322">
    <property type="entry name" value="Lamin_tail_dom"/>
</dbReference>
<keyword evidence="11" id="KW-1185">Reference proteome</keyword>
<dbReference type="Pfam" id="PF00932">
    <property type="entry name" value="LTD"/>
    <property type="match status" value="1"/>
</dbReference>
<organism evidence="10 11">
    <name type="scientific">Anthoscopus minutus</name>
    <name type="common">Southern penduline-tit</name>
    <dbReference type="NCBI Taxonomy" id="156561"/>
    <lineage>
        <taxon>Eukaryota</taxon>
        <taxon>Metazoa</taxon>
        <taxon>Chordata</taxon>
        <taxon>Craniata</taxon>
        <taxon>Vertebrata</taxon>
        <taxon>Euteleostomi</taxon>
        <taxon>Archelosauria</taxon>
        <taxon>Archosauria</taxon>
        <taxon>Dinosauria</taxon>
        <taxon>Saurischia</taxon>
        <taxon>Theropoda</taxon>
        <taxon>Coelurosauria</taxon>
        <taxon>Aves</taxon>
        <taxon>Neognathae</taxon>
        <taxon>Neoaves</taxon>
        <taxon>Telluraves</taxon>
        <taxon>Australaves</taxon>
        <taxon>Passeriformes</taxon>
        <taxon>Paridae</taxon>
        <taxon>Anthoscopus</taxon>
    </lineage>
</organism>
<dbReference type="PROSITE" id="PS51842">
    <property type="entry name" value="IF_ROD_2"/>
    <property type="match status" value="1"/>
</dbReference>
<dbReference type="GO" id="GO:0005200">
    <property type="term" value="F:structural constituent of cytoskeleton"/>
    <property type="evidence" value="ECO:0007669"/>
    <property type="project" value="TreeGrafter"/>
</dbReference>
<dbReference type="Pfam" id="PF00038">
    <property type="entry name" value="Filament"/>
    <property type="match status" value="1"/>
</dbReference>
<dbReference type="Gene3D" id="1.20.5.170">
    <property type="match status" value="1"/>
</dbReference>
<feature type="compositionally biased region" description="Low complexity" evidence="7">
    <location>
        <begin position="1"/>
        <end position="22"/>
    </location>
</feature>
<evidence type="ECO:0000313" key="10">
    <source>
        <dbReference type="EMBL" id="NXQ58338.1"/>
    </source>
</evidence>
<protein>
    <submittedName>
        <fullName evidence="10">LAML3 protein</fullName>
    </submittedName>
</protein>
<feature type="compositionally biased region" description="Basic residues" evidence="7">
    <location>
        <begin position="409"/>
        <end position="421"/>
    </location>
</feature>
<sequence length="584" mass="66847">AAMATALPPTPASGSRSGSRAAESPLSPARLSRLQEKEELRQLNDRLAVYIERVRALEADKSALQLRLSEHQAGSDRELGCLRLRYEAELADARRALDDIAIERATLQVELGKIGEEHRQLHVRNSKKESDLNLAQARLRDLDAQLNAKEADLATALNENRTLENELRELKDQVLSLNLSLEDTKKHLHSEMLRRVDLENHMKTLQEEMTFQKRLHEDELKETKRVHESRIAEVESGRQREFESKLSDALQGLRKQHEEQIQGYKEEMERTFSAKVENAQLAATRNSEFANAAREELMETQKRVDTLISQVNQYQSQVLSLFSRIKELQNLLDYDRDLHRKRMAEKEEEMAQAQKRAQTQLEEYEHLLDVKLALDLEINAYRNMLEGEEQRLKLSPSPSSHSTASQGRRFLHGKKRKIKETKKREHSPAFKTIQHVSATGNISIEEIDADGKFVRLKNHSDEDQPLHGWVLRRRIGSVADVTYRFPSRFTLQAGQEVTIWGAAAGVSPGPSDLVWKSQKSWGTGDNIGVTLITDDGEELAERKIMLLPREESEQDDDYEEITGSEAEFASQTKRRRKKKCCLVS</sequence>
<dbReference type="AlphaFoldDB" id="A0A7L2E934"/>
<dbReference type="EMBL" id="VWYI01026227">
    <property type="protein sequence ID" value="NXQ58338.1"/>
    <property type="molecule type" value="Genomic_DNA"/>
</dbReference>
<gene>
    <name evidence="10" type="primary">Laml3</name>
    <name evidence="10" type="ORF">ANTMIN_R10610</name>
</gene>
<dbReference type="SUPFAM" id="SSF64593">
    <property type="entry name" value="Intermediate filament protein, coiled coil region"/>
    <property type="match status" value="2"/>
</dbReference>
<dbReference type="PANTHER" id="PTHR45721:SF16">
    <property type="entry name" value="LAMIN-L(III)"/>
    <property type="match status" value="1"/>
</dbReference>
<feature type="region of interest" description="Disordered" evidence="7">
    <location>
        <begin position="550"/>
        <end position="584"/>
    </location>
</feature>
<feature type="coiled-coil region" evidence="6">
    <location>
        <begin position="247"/>
        <end position="370"/>
    </location>
</feature>
<dbReference type="GO" id="GO:0005652">
    <property type="term" value="C:nuclear lamina"/>
    <property type="evidence" value="ECO:0007669"/>
    <property type="project" value="UniProtKB-SubCell"/>
</dbReference>
<dbReference type="SMART" id="SM01391">
    <property type="entry name" value="Filament"/>
    <property type="match status" value="1"/>
</dbReference>
<accession>A0A7L2E934</accession>
<name>A0A7L2E934_ANTMN</name>
<feature type="non-terminal residue" evidence="10">
    <location>
        <position position="584"/>
    </location>
</feature>
<feature type="domain" description="LTD" evidence="8">
    <location>
        <begin position="430"/>
        <end position="549"/>
    </location>
</feature>
<dbReference type="Proteomes" id="UP000554720">
    <property type="component" value="Unassembled WGS sequence"/>
</dbReference>
<dbReference type="Gene3D" id="2.60.40.1260">
    <property type="entry name" value="Lamin Tail domain"/>
    <property type="match status" value="1"/>
</dbReference>
<dbReference type="InterPro" id="IPR036415">
    <property type="entry name" value="Lamin_tail_dom_sf"/>
</dbReference>
<evidence type="ECO:0000256" key="6">
    <source>
        <dbReference type="SAM" id="Coils"/>
    </source>
</evidence>
<feature type="coiled-coil region" evidence="6">
    <location>
        <begin position="33"/>
        <end position="215"/>
    </location>
</feature>
<comment type="caution">
    <text evidence="10">The sequence shown here is derived from an EMBL/GenBank/DDBJ whole genome shotgun (WGS) entry which is preliminary data.</text>
</comment>
<feature type="region of interest" description="Disordered" evidence="7">
    <location>
        <begin position="1"/>
        <end position="30"/>
    </location>
</feature>
<evidence type="ECO:0000256" key="1">
    <source>
        <dbReference type="ARBA" id="ARBA00022754"/>
    </source>
</evidence>
<feature type="compositionally biased region" description="Acidic residues" evidence="7">
    <location>
        <begin position="552"/>
        <end position="562"/>
    </location>
</feature>
<dbReference type="SUPFAM" id="SSF74853">
    <property type="entry name" value="Lamin A/C globular tail domain"/>
    <property type="match status" value="1"/>
</dbReference>
<keyword evidence="1 5" id="KW-0403">Intermediate filament</keyword>
<dbReference type="PANTHER" id="PTHR45721">
    <property type="entry name" value="LAMIN DM0-RELATED"/>
    <property type="match status" value="1"/>
</dbReference>
<dbReference type="OrthoDB" id="102442at2759"/>
<dbReference type="Gene3D" id="1.20.5.500">
    <property type="entry name" value="Single helix bin"/>
    <property type="match status" value="1"/>
</dbReference>
<dbReference type="PROSITE" id="PS51841">
    <property type="entry name" value="LTD"/>
    <property type="match status" value="1"/>
</dbReference>
<dbReference type="InterPro" id="IPR018039">
    <property type="entry name" value="IF_conserved"/>
</dbReference>
<evidence type="ECO:0000259" key="8">
    <source>
        <dbReference type="PROSITE" id="PS51841"/>
    </source>
</evidence>
<dbReference type="Gene3D" id="1.20.5.1160">
    <property type="entry name" value="Vasodilator-stimulated phosphoprotein"/>
    <property type="match status" value="2"/>
</dbReference>
<feature type="region of interest" description="Disordered" evidence="7">
    <location>
        <begin position="389"/>
        <end position="426"/>
    </location>
</feature>
<dbReference type="GO" id="GO:0090435">
    <property type="term" value="P:protein localization to nuclear envelope"/>
    <property type="evidence" value="ECO:0007669"/>
    <property type="project" value="TreeGrafter"/>
</dbReference>
<evidence type="ECO:0000256" key="2">
    <source>
        <dbReference type="ARBA" id="ARBA00023054"/>
    </source>
</evidence>
<dbReference type="GO" id="GO:0051664">
    <property type="term" value="P:nuclear pore localization"/>
    <property type="evidence" value="ECO:0007669"/>
    <property type="project" value="TreeGrafter"/>
</dbReference>
<dbReference type="GO" id="GO:0007097">
    <property type="term" value="P:nuclear migration"/>
    <property type="evidence" value="ECO:0007669"/>
    <property type="project" value="TreeGrafter"/>
</dbReference>